<gene>
    <name evidence="2" type="ORF">CGGC5_v005661</name>
</gene>
<dbReference type="InterPro" id="IPR001810">
    <property type="entry name" value="F-box_dom"/>
</dbReference>
<keyword evidence="3" id="KW-1185">Reference proteome</keyword>
<feature type="domain" description="F-box" evidence="1">
    <location>
        <begin position="12"/>
        <end position="62"/>
    </location>
</feature>
<reference evidence="2 3" key="2">
    <citation type="submission" date="2020-04" db="EMBL/GenBank/DDBJ databases">
        <title>Genome sequencing and assembly of multiple isolates from the Colletotrichum gloeosporioides species complex.</title>
        <authorList>
            <person name="Gan P."/>
            <person name="Shirasu K."/>
        </authorList>
    </citation>
    <scope>NUCLEOTIDE SEQUENCE [LARGE SCALE GENOMIC DNA]</scope>
    <source>
        <strain evidence="2 3">Nara gc5</strain>
    </source>
</reference>
<protein>
    <recommendedName>
        <fullName evidence="1">F-box domain-containing protein</fullName>
    </recommendedName>
</protein>
<dbReference type="GeneID" id="43608366"/>
<dbReference type="RefSeq" id="XP_031879110.1">
    <property type="nucleotide sequence ID" value="XM_032024198.1"/>
</dbReference>
<evidence type="ECO:0000313" key="2">
    <source>
        <dbReference type="EMBL" id="KAF4486844.1"/>
    </source>
</evidence>
<dbReference type="EMBL" id="ANPB02000003">
    <property type="protein sequence ID" value="KAF4486844.1"/>
    <property type="molecule type" value="Genomic_DNA"/>
</dbReference>
<dbReference type="InParanoid" id="A0A7J6JBJ9"/>
<dbReference type="OrthoDB" id="4358152at2759"/>
<comment type="caution">
    <text evidence="2">The sequence shown here is derived from an EMBL/GenBank/DDBJ whole genome shotgun (WGS) entry which is preliminary data.</text>
</comment>
<organism evidence="2 3">
    <name type="scientific">Colletotrichum fructicola (strain Nara gc5)</name>
    <name type="common">Anthracnose fungus</name>
    <name type="synonym">Colletotrichum gloeosporioides (strain Nara gc5)</name>
    <dbReference type="NCBI Taxonomy" id="1213859"/>
    <lineage>
        <taxon>Eukaryota</taxon>
        <taxon>Fungi</taxon>
        <taxon>Dikarya</taxon>
        <taxon>Ascomycota</taxon>
        <taxon>Pezizomycotina</taxon>
        <taxon>Sordariomycetes</taxon>
        <taxon>Hypocreomycetidae</taxon>
        <taxon>Glomerellales</taxon>
        <taxon>Glomerellaceae</taxon>
        <taxon>Colletotrichum</taxon>
        <taxon>Colletotrichum gloeosporioides species complex</taxon>
    </lineage>
</organism>
<dbReference type="PROSITE" id="PS50181">
    <property type="entry name" value="FBOX"/>
    <property type="match status" value="1"/>
</dbReference>
<evidence type="ECO:0000313" key="3">
    <source>
        <dbReference type="Proteomes" id="UP000011096"/>
    </source>
</evidence>
<proteinExistence type="predicted"/>
<evidence type="ECO:0000259" key="1">
    <source>
        <dbReference type="PROSITE" id="PS50181"/>
    </source>
</evidence>
<sequence length="396" mass="44928">MTDIEKYEAESTSQLENLPTEVLLQILAHIDDVHCLWNVITSSPASYRVFNQYSAEIFWQSISESTITPQTQDIICFVIQLRAGAHEDTGLDEIMRKIKDREAGIVLGKSEEAGYDFENRNASKVPSLGILRSVLSTAAQVHCLTRSCIDHNLQQLIDAKAKRRLEWAPEDERSRRPSWVEEQRVLRAFWRLQLIFELKLAVTTSRVRDTPGTSGHANDFDIQSFYDSSNSNLKVAYHEVMTAVEYVRHLARRRNNSDSETHRLPQLTWPAKDIQPSSRRVPTTVAMRRSSLVLPADGLWIVDSMSRGAHSPIKYAGFEPYRALGFAIWDRHRLAELGLASPPGHGRVTGLGSYFSYWLRLLDARDLAQAEEVMREVENQGGRLGPLQPMIQDNAS</sequence>
<dbReference type="AlphaFoldDB" id="A0A7J6JBJ9"/>
<dbReference type="Proteomes" id="UP000011096">
    <property type="component" value="Unassembled WGS sequence"/>
</dbReference>
<name>A0A7J6JBJ9_COLFN</name>
<reference evidence="2 3" key="1">
    <citation type="submission" date="2012-08" db="EMBL/GenBank/DDBJ databases">
        <authorList>
            <person name="Gan P.H.P."/>
            <person name="Ikeda K."/>
            <person name="Irieda H."/>
            <person name="Narusaka M."/>
            <person name="O'Connell R.J."/>
            <person name="Narusaka Y."/>
            <person name="Takano Y."/>
            <person name="Kubo Y."/>
            <person name="Shirasu K."/>
        </authorList>
    </citation>
    <scope>NUCLEOTIDE SEQUENCE [LARGE SCALE GENOMIC DNA]</scope>
    <source>
        <strain evidence="2 3">Nara gc5</strain>
    </source>
</reference>
<accession>A0A7J6JBJ9</accession>